<keyword evidence="9" id="KW-0739">Sodium transport</keyword>
<keyword evidence="13" id="KW-1185">Reference proteome</keyword>
<feature type="transmembrane region" description="Helical" evidence="10">
    <location>
        <begin position="83"/>
        <end position="105"/>
    </location>
</feature>
<reference evidence="12" key="1">
    <citation type="submission" date="2020-12" db="EMBL/GenBank/DDBJ databases">
        <title>Leucobacter sp. CAS2, isolated from Chromium sludge.</title>
        <authorList>
            <person name="Xu Z."/>
        </authorList>
    </citation>
    <scope>NUCLEOTIDE SEQUENCE</scope>
    <source>
        <strain evidence="12">CSA2</strain>
    </source>
</reference>
<accession>A0A934UXU7</accession>
<evidence type="ECO:0000256" key="4">
    <source>
        <dbReference type="ARBA" id="ARBA00022692"/>
    </source>
</evidence>
<feature type="transmembrane region" description="Helical" evidence="10">
    <location>
        <begin position="151"/>
        <end position="175"/>
    </location>
</feature>
<comment type="subcellular location">
    <subcellularLocation>
        <location evidence="1">Cell membrane</location>
        <topology evidence="1">Multi-pass membrane protein</topology>
    </subcellularLocation>
</comment>
<protein>
    <submittedName>
        <fullName evidence="12">Sodium:proton antiporter</fullName>
    </submittedName>
</protein>
<keyword evidence="6" id="KW-0915">Sodium</keyword>
<dbReference type="InterPro" id="IPR006153">
    <property type="entry name" value="Cation/H_exchanger_TM"/>
</dbReference>
<keyword evidence="5 10" id="KW-1133">Transmembrane helix</keyword>
<evidence type="ECO:0000313" key="12">
    <source>
        <dbReference type="EMBL" id="MBK0422465.1"/>
    </source>
</evidence>
<dbReference type="InterPro" id="IPR018422">
    <property type="entry name" value="Cation/H_exchanger_CPA1"/>
</dbReference>
<gene>
    <name evidence="12" type="ORF">JD292_10320</name>
</gene>
<evidence type="ECO:0000259" key="11">
    <source>
        <dbReference type="Pfam" id="PF00999"/>
    </source>
</evidence>
<keyword evidence="8 10" id="KW-0472">Membrane</keyword>
<dbReference type="PANTHER" id="PTHR10110">
    <property type="entry name" value="SODIUM/HYDROGEN EXCHANGER"/>
    <property type="match status" value="1"/>
</dbReference>
<keyword evidence="3" id="KW-1003">Cell membrane</keyword>
<evidence type="ECO:0000256" key="3">
    <source>
        <dbReference type="ARBA" id="ARBA00022475"/>
    </source>
</evidence>
<comment type="caution">
    <text evidence="12">The sequence shown here is derived from an EMBL/GenBank/DDBJ whole genome shotgun (WGS) entry which is preliminary data.</text>
</comment>
<dbReference type="Pfam" id="PF00999">
    <property type="entry name" value="Na_H_Exchanger"/>
    <property type="match status" value="1"/>
</dbReference>
<dbReference type="RefSeq" id="WP_200132672.1">
    <property type="nucleotide sequence ID" value="NZ_JAEHOI010000011.1"/>
</dbReference>
<feature type="domain" description="Cation/H+ exchanger transmembrane" evidence="11">
    <location>
        <begin position="12"/>
        <end position="440"/>
    </location>
</feature>
<feature type="transmembrane region" description="Helical" evidence="10">
    <location>
        <begin position="300"/>
        <end position="324"/>
    </location>
</feature>
<feature type="transmembrane region" description="Helical" evidence="10">
    <location>
        <begin position="232"/>
        <end position="249"/>
    </location>
</feature>
<dbReference type="GO" id="GO:0015386">
    <property type="term" value="F:potassium:proton antiporter activity"/>
    <property type="evidence" value="ECO:0007669"/>
    <property type="project" value="TreeGrafter"/>
</dbReference>
<dbReference type="PANTHER" id="PTHR10110:SF86">
    <property type="entry name" value="SODIUM_HYDROGEN EXCHANGER 7"/>
    <property type="match status" value="1"/>
</dbReference>
<sequence length="582" mass="61869">MEFGLVAVAAVVLLVGASILGSRIGVAAPLLLVVLGIGLGYLPFLPLIEVDPEIILLVVLPPLLYSAAVNVPLVDFRRNFRPVIGLSVILVLLTALVVGFLLHLVVPAIPLPVAIALGAVISPTDAVAATSIGKRLGMPERVVSILEGESLVNDATSLVLLKTALAAVAGTFVFWDAAGSFAYSVAVAVLIGALIGVVTVWIRAHLRNPIYDTMISFVVPFIAFIPAEAMHASGVLAVVITGLYTGHHASRRFSATARMNERLNWRTVEFAVENGVFLLMGLQLHALVEQTGDSAFRLEHTILIAVGLVIVLVICRAIFVFPLLGVQRRAARRIAGKVEGVARLADRFRSREGVNTERLRRVEILEQRSQADLDHERDQQLGWRDGVVLSWSGMRGVVTLAAAQTIPAEVPFRAQLILVAFGVAVITLLLHGLTLPPLIRKLWPNGTSNGDSAGELLSLSGDLIEAANEAIDDALAAADNAPAPSELIVAKARASARMALTPIVIRANGAKTAEAAAAAGAELDPVETPQQTFMRLARIGLEAQRTALLEERAIGRYSSRALKKAEAALDSHETQLKAPPLT</sequence>
<dbReference type="GO" id="GO:0005886">
    <property type="term" value="C:plasma membrane"/>
    <property type="evidence" value="ECO:0007669"/>
    <property type="project" value="UniProtKB-SubCell"/>
</dbReference>
<proteinExistence type="predicted"/>
<dbReference type="AlphaFoldDB" id="A0A934UXU7"/>
<dbReference type="EMBL" id="JAEHOI010000011">
    <property type="protein sequence ID" value="MBK0422465.1"/>
    <property type="molecule type" value="Genomic_DNA"/>
</dbReference>
<dbReference type="Gene3D" id="6.10.140.1330">
    <property type="match status" value="1"/>
</dbReference>
<evidence type="ECO:0000256" key="5">
    <source>
        <dbReference type="ARBA" id="ARBA00022989"/>
    </source>
</evidence>
<feature type="transmembrane region" description="Helical" evidence="10">
    <location>
        <begin position="412"/>
        <end position="433"/>
    </location>
</feature>
<evidence type="ECO:0000256" key="9">
    <source>
        <dbReference type="ARBA" id="ARBA00023201"/>
    </source>
</evidence>
<evidence type="ECO:0000256" key="2">
    <source>
        <dbReference type="ARBA" id="ARBA00022448"/>
    </source>
</evidence>
<feature type="transmembrane region" description="Helical" evidence="10">
    <location>
        <begin position="29"/>
        <end position="48"/>
    </location>
</feature>
<feature type="transmembrane region" description="Helical" evidence="10">
    <location>
        <begin position="270"/>
        <end position="288"/>
    </location>
</feature>
<evidence type="ECO:0000256" key="7">
    <source>
        <dbReference type="ARBA" id="ARBA00023065"/>
    </source>
</evidence>
<name>A0A934UXU7_9MICO</name>
<dbReference type="GO" id="GO:0098719">
    <property type="term" value="P:sodium ion import across plasma membrane"/>
    <property type="evidence" value="ECO:0007669"/>
    <property type="project" value="TreeGrafter"/>
</dbReference>
<feature type="transmembrane region" description="Helical" evidence="10">
    <location>
        <begin position="54"/>
        <end position="71"/>
    </location>
</feature>
<evidence type="ECO:0000256" key="10">
    <source>
        <dbReference type="SAM" id="Phobius"/>
    </source>
</evidence>
<evidence type="ECO:0000256" key="1">
    <source>
        <dbReference type="ARBA" id="ARBA00004651"/>
    </source>
</evidence>
<feature type="transmembrane region" description="Helical" evidence="10">
    <location>
        <begin position="181"/>
        <end position="202"/>
    </location>
</feature>
<organism evidence="12 13">
    <name type="scientific">Leucobacter edaphi</name>
    <dbReference type="NCBI Taxonomy" id="2796472"/>
    <lineage>
        <taxon>Bacteria</taxon>
        <taxon>Bacillati</taxon>
        <taxon>Actinomycetota</taxon>
        <taxon>Actinomycetes</taxon>
        <taxon>Micrococcales</taxon>
        <taxon>Microbacteriaceae</taxon>
        <taxon>Leucobacter</taxon>
    </lineage>
</organism>
<keyword evidence="2" id="KW-0813">Transport</keyword>
<dbReference type="GO" id="GO:0015385">
    <property type="term" value="F:sodium:proton antiporter activity"/>
    <property type="evidence" value="ECO:0007669"/>
    <property type="project" value="InterPro"/>
</dbReference>
<keyword evidence="4 10" id="KW-0812">Transmembrane</keyword>
<evidence type="ECO:0000256" key="6">
    <source>
        <dbReference type="ARBA" id="ARBA00023053"/>
    </source>
</evidence>
<feature type="transmembrane region" description="Helical" evidence="10">
    <location>
        <begin position="6"/>
        <end position="22"/>
    </location>
</feature>
<evidence type="ECO:0000256" key="8">
    <source>
        <dbReference type="ARBA" id="ARBA00023136"/>
    </source>
</evidence>
<dbReference type="Proteomes" id="UP000618733">
    <property type="component" value="Unassembled WGS sequence"/>
</dbReference>
<dbReference type="GO" id="GO:0051453">
    <property type="term" value="P:regulation of intracellular pH"/>
    <property type="evidence" value="ECO:0007669"/>
    <property type="project" value="TreeGrafter"/>
</dbReference>
<keyword evidence="7" id="KW-0406">Ion transport</keyword>
<evidence type="ECO:0000313" key="13">
    <source>
        <dbReference type="Proteomes" id="UP000618733"/>
    </source>
</evidence>